<reference evidence="4 5" key="1">
    <citation type="submission" date="2024-03" db="EMBL/GenBank/DDBJ databases">
        <title>Aureococcus anophagefferens CCMP1851 and Kratosvirus quantuckense: Draft genome of a second virus-susceptible host strain in the model system.</title>
        <authorList>
            <person name="Chase E."/>
            <person name="Truchon A.R."/>
            <person name="Schepens W."/>
            <person name="Wilhelm S.W."/>
        </authorList>
    </citation>
    <scope>NUCLEOTIDE SEQUENCE [LARGE SCALE GENOMIC DNA]</scope>
    <source>
        <strain evidence="4 5">CCMP1851</strain>
    </source>
</reference>
<organism evidence="4 5">
    <name type="scientific">Aureococcus anophagefferens</name>
    <name type="common">Harmful bloom alga</name>
    <dbReference type="NCBI Taxonomy" id="44056"/>
    <lineage>
        <taxon>Eukaryota</taxon>
        <taxon>Sar</taxon>
        <taxon>Stramenopiles</taxon>
        <taxon>Ochrophyta</taxon>
        <taxon>Pelagophyceae</taxon>
        <taxon>Pelagomonadales</taxon>
        <taxon>Pelagomonadaceae</taxon>
        <taxon>Aureococcus</taxon>
    </lineage>
</organism>
<comment type="caution">
    <text evidence="4">The sequence shown here is derived from an EMBL/GenBank/DDBJ whole genome shotgun (WGS) entry which is preliminary data.</text>
</comment>
<evidence type="ECO:0000313" key="4">
    <source>
        <dbReference type="EMBL" id="KAK7254302.1"/>
    </source>
</evidence>
<dbReference type="PANTHER" id="PTHR12473:SF8">
    <property type="entry name" value="UBIQUITIN CARBOXYL-TERMINAL HYDROLASE MINDY-4-RELATED"/>
    <property type="match status" value="1"/>
</dbReference>
<evidence type="ECO:0000313" key="5">
    <source>
        <dbReference type="Proteomes" id="UP001363151"/>
    </source>
</evidence>
<dbReference type="SMART" id="SM01174">
    <property type="entry name" value="DUF4205"/>
    <property type="match status" value="1"/>
</dbReference>
<dbReference type="InterPro" id="IPR025257">
    <property type="entry name" value="MINDY-3/4_CD"/>
</dbReference>
<feature type="region of interest" description="Disordered" evidence="2">
    <location>
        <begin position="1"/>
        <end position="69"/>
    </location>
</feature>
<sequence>MSDDEYSADFEGDLDEDEYEDDFDEEDTRPSSRLQRMPRSPVPTNIVDESVARPVSAPRSPRSPPPAHVADETLVALPSPVSEVKPPWLASLAADDDATWREVPEAVRELRTLLTGDPGRILPAPWRKQGLCFVEDGGAVQYGLEQHDGGPCGVIAAVQAVVLDELVYGGSARPWDAKARSKAVAAALVTVLWRAAAAAAEERGGPPVATLCVLSREPCAADAAAALRPDGVTERLSLRCCASPEELERLVASQAVQRLYEARHGPGAVLLLLSAVLSRTVAGARGDGDDGDRCFIDGRGFANFEVINLLLFGRAHSNTFDGVRDVDGVVLRGAPRRDRVGLLAADEARGYFAVGDFLKSPRVPIFIVYSESHFSVLFSDDPAVLDRDADRPFDLTYWDCLSTEDGPVRLTVDPCLYDASGKSHRPVPPAVDDDAALIPPLDVVVRTRWPNAGIDWNDSEPIL</sequence>
<gene>
    <name evidence="4" type="ORF">SO694_00009339</name>
</gene>
<comment type="similarity">
    <text evidence="1">Belongs to the MINDY deubiquitinase family. FAM188 subfamily.</text>
</comment>
<keyword evidence="5" id="KW-1185">Reference proteome</keyword>
<feature type="compositionally biased region" description="Acidic residues" evidence="2">
    <location>
        <begin position="1"/>
        <end position="27"/>
    </location>
</feature>
<evidence type="ECO:0000256" key="1">
    <source>
        <dbReference type="ARBA" id="ARBA00011074"/>
    </source>
</evidence>
<dbReference type="Proteomes" id="UP001363151">
    <property type="component" value="Unassembled WGS sequence"/>
</dbReference>
<evidence type="ECO:0000256" key="2">
    <source>
        <dbReference type="SAM" id="MobiDB-lite"/>
    </source>
</evidence>
<keyword evidence="4" id="KW-0378">Hydrolase</keyword>
<dbReference type="InterPro" id="IPR039785">
    <property type="entry name" value="MINY3/4"/>
</dbReference>
<accession>A0ABR1GEN6</accession>
<evidence type="ECO:0000259" key="3">
    <source>
        <dbReference type="SMART" id="SM01174"/>
    </source>
</evidence>
<dbReference type="Pfam" id="PF13898">
    <property type="entry name" value="MINDY-3_4_CD"/>
    <property type="match status" value="1"/>
</dbReference>
<feature type="domain" description="Deubiquitinating enzyme MINDY-3/4 conserved" evidence="3">
    <location>
        <begin position="111"/>
        <end position="458"/>
    </location>
</feature>
<protein>
    <submittedName>
        <fullName evidence="4">Ubiquitinyl hydrolase</fullName>
    </submittedName>
</protein>
<name>A0ABR1GEN6_AURAN</name>
<proteinExistence type="inferred from homology"/>
<dbReference type="EMBL" id="JBBJCI010000031">
    <property type="protein sequence ID" value="KAK7254302.1"/>
    <property type="molecule type" value="Genomic_DNA"/>
</dbReference>
<dbReference type="GO" id="GO:0016787">
    <property type="term" value="F:hydrolase activity"/>
    <property type="evidence" value="ECO:0007669"/>
    <property type="project" value="UniProtKB-KW"/>
</dbReference>
<dbReference type="PANTHER" id="PTHR12473">
    <property type="entry name" value="UBIQUITIN CARBOXYL-TERMINAL HYDROLASE MINDY-4-RELATED"/>
    <property type="match status" value="1"/>
</dbReference>